<keyword evidence="9" id="KW-1185">Reference proteome</keyword>
<protein>
    <submittedName>
        <fullName evidence="8">Cationic amino acid transporter 3-like</fullName>
    </submittedName>
</protein>
<dbReference type="Pfam" id="PF13520">
    <property type="entry name" value="AA_permease_2"/>
    <property type="match status" value="1"/>
</dbReference>
<feature type="transmembrane region" description="Helical" evidence="6">
    <location>
        <begin position="509"/>
        <end position="526"/>
    </location>
</feature>
<name>A0A1V9Y3F2_9ACAR</name>
<keyword evidence="4 6" id="KW-1133">Transmembrane helix</keyword>
<feature type="transmembrane region" description="Helical" evidence="6">
    <location>
        <begin position="54"/>
        <end position="72"/>
    </location>
</feature>
<evidence type="ECO:0000256" key="2">
    <source>
        <dbReference type="ARBA" id="ARBA00022448"/>
    </source>
</evidence>
<evidence type="ECO:0000259" key="7">
    <source>
        <dbReference type="Pfam" id="PF13906"/>
    </source>
</evidence>
<dbReference type="PANTHER" id="PTHR43243">
    <property type="entry name" value="INNER MEMBRANE TRANSPORTER YGJI-RELATED"/>
    <property type="match status" value="1"/>
</dbReference>
<keyword evidence="2" id="KW-0813">Transport</keyword>
<accession>A0A1V9Y3F2</accession>
<feature type="domain" description="Cationic amino acid transporter C-terminal" evidence="7">
    <location>
        <begin position="482"/>
        <end position="532"/>
    </location>
</feature>
<evidence type="ECO:0000256" key="4">
    <source>
        <dbReference type="ARBA" id="ARBA00022989"/>
    </source>
</evidence>
<dbReference type="STRING" id="418985.A0A1V9Y3F2"/>
<dbReference type="AlphaFoldDB" id="A0A1V9Y3F2"/>
<evidence type="ECO:0000313" key="9">
    <source>
        <dbReference type="Proteomes" id="UP000192247"/>
    </source>
</evidence>
<feature type="transmembrane region" description="Helical" evidence="6">
    <location>
        <begin position="484"/>
        <end position="503"/>
    </location>
</feature>
<comment type="caution">
    <text evidence="8">The sequence shown here is derived from an EMBL/GenBank/DDBJ whole genome shotgun (WGS) entry which is preliminary data.</text>
</comment>
<dbReference type="Gene3D" id="1.20.1740.10">
    <property type="entry name" value="Amino acid/polyamine transporter I"/>
    <property type="match status" value="1"/>
</dbReference>
<dbReference type="GO" id="GO:0015171">
    <property type="term" value="F:amino acid transmembrane transporter activity"/>
    <property type="evidence" value="ECO:0007669"/>
    <property type="project" value="TreeGrafter"/>
</dbReference>
<dbReference type="OrthoDB" id="3900342at2759"/>
<evidence type="ECO:0000256" key="1">
    <source>
        <dbReference type="ARBA" id="ARBA00004141"/>
    </source>
</evidence>
<organism evidence="8 9">
    <name type="scientific">Tropilaelaps mercedesae</name>
    <dbReference type="NCBI Taxonomy" id="418985"/>
    <lineage>
        <taxon>Eukaryota</taxon>
        <taxon>Metazoa</taxon>
        <taxon>Ecdysozoa</taxon>
        <taxon>Arthropoda</taxon>
        <taxon>Chelicerata</taxon>
        <taxon>Arachnida</taxon>
        <taxon>Acari</taxon>
        <taxon>Parasitiformes</taxon>
        <taxon>Mesostigmata</taxon>
        <taxon>Gamasina</taxon>
        <taxon>Dermanyssoidea</taxon>
        <taxon>Laelapidae</taxon>
        <taxon>Tropilaelaps</taxon>
    </lineage>
</organism>
<dbReference type="PIRSF" id="PIRSF006060">
    <property type="entry name" value="AA_transporter"/>
    <property type="match status" value="1"/>
</dbReference>
<evidence type="ECO:0000313" key="8">
    <source>
        <dbReference type="EMBL" id="OQR80108.1"/>
    </source>
</evidence>
<evidence type="ECO:0000256" key="5">
    <source>
        <dbReference type="ARBA" id="ARBA00023136"/>
    </source>
</evidence>
<proteinExistence type="predicted"/>
<feature type="transmembrane region" description="Helical" evidence="6">
    <location>
        <begin position="241"/>
        <end position="267"/>
    </location>
</feature>
<keyword evidence="5 6" id="KW-0472">Membrane</keyword>
<evidence type="ECO:0000256" key="6">
    <source>
        <dbReference type="SAM" id="Phobius"/>
    </source>
</evidence>
<feature type="transmembrane region" description="Helical" evidence="6">
    <location>
        <begin position="335"/>
        <end position="354"/>
    </location>
</feature>
<feature type="transmembrane region" description="Helical" evidence="6">
    <location>
        <begin position="123"/>
        <end position="140"/>
    </location>
</feature>
<dbReference type="PANTHER" id="PTHR43243:SF4">
    <property type="entry name" value="CATIONIC AMINO ACID TRANSPORTER 4"/>
    <property type="match status" value="1"/>
</dbReference>
<feature type="transmembrane region" description="Helical" evidence="6">
    <location>
        <begin position="196"/>
        <end position="220"/>
    </location>
</feature>
<dbReference type="InParanoid" id="A0A1V9Y3F2"/>
<dbReference type="Proteomes" id="UP000192247">
    <property type="component" value="Unassembled WGS sequence"/>
</dbReference>
<feature type="transmembrane region" description="Helical" evidence="6">
    <location>
        <begin position="152"/>
        <end position="176"/>
    </location>
</feature>
<feature type="transmembrane region" description="Helical" evidence="6">
    <location>
        <begin position="287"/>
        <end position="314"/>
    </location>
</feature>
<feature type="transmembrane region" description="Helical" evidence="6">
    <location>
        <begin position="423"/>
        <end position="441"/>
    </location>
</feature>
<keyword evidence="3 6" id="KW-0812">Transmembrane</keyword>
<dbReference type="GO" id="GO:0005886">
    <property type="term" value="C:plasma membrane"/>
    <property type="evidence" value="ECO:0007669"/>
    <property type="project" value="TreeGrafter"/>
</dbReference>
<feature type="transmembrane region" description="Helical" evidence="6">
    <location>
        <begin position="360"/>
        <end position="381"/>
    </location>
</feature>
<dbReference type="EMBL" id="MNPL01000339">
    <property type="protein sequence ID" value="OQR80108.1"/>
    <property type="molecule type" value="Genomic_DNA"/>
</dbReference>
<dbReference type="InterPro" id="IPR002293">
    <property type="entry name" value="AA/rel_permease1"/>
</dbReference>
<evidence type="ECO:0000256" key="3">
    <source>
        <dbReference type="ARBA" id="ARBA00022692"/>
    </source>
</evidence>
<comment type="subcellular location">
    <subcellularLocation>
        <location evidence="1">Membrane</location>
        <topology evidence="1">Multi-pass membrane protein</topology>
    </subcellularLocation>
</comment>
<feature type="transmembrane region" description="Helical" evidence="6">
    <location>
        <begin position="453"/>
        <end position="472"/>
    </location>
</feature>
<gene>
    <name evidence="8" type="ORF">BIW11_05285</name>
</gene>
<dbReference type="InterPro" id="IPR029485">
    <property type="entry name" value="CAT_C"/>
</dbReference>
<dbReference type="Pfam" id="PF13906">
    <property type="entry name" value="AA_permease_C"/>
    <property type="match status" value="1"/>
</dbReference>
<reference evidence="8 9" key="1">
    <citation type="journal article" date="2017" name="Gigascience">
        <title>Draft genome of the honey bee ectoparasitic mite, Tropilaelaps mercedesae, is shaped by the parasitic life history.</title>
        <authorList>
            <person name="Dong X."/>
            <person name="Armstrong S.D."/>
            <person name="Xia D."/>
            <person name="Makepeace B.L."/>
            <person name="Darby A.C."/>
            <person name="Kadowaki T."/>
        </authorList>
    </citation>
    <scope>NUCLEOTIDE SEQUENCE [LARGE SCALE GENOMIC DNA]</scope>
    <source>
        <strain evidence="8">Wuxi-XJTLU</strain>
    </source>
</reference>
<sequence>MGSGFLFETAAKLVRRKDAVGDVLATNLRRCLSTLDVAFFGIGNMLGSGSAYSYTYFALGEIIAFFVGWNLIMENVLSLAVVARTCSSYANSLSGGVIRNFTINIFGWITHEQGSYLSRYPDVLSALLLVSFLLFMLLGAKNKPLYLQETSWLNNTLVIVNITIMAVIFGIGAYHADFTNWEYDPKRDAGRKPTGFINGFLPYGWSGVFSACAKCFFAYVGFDGIAAAGEEAKNPRKSIPIATLLTMSVVSTVYISVSGVLTLMLPYYEISPDAGIPNALKHYNAYWAVYIVSGGAIASMVTVIMGTIFAVSRIMYAMAEDGLLPSFFHCIFRKVPFMSMITCTVAASVLAIFFDTEAIIEMLSIGTLFAYLIVAFGIIVVRHSPTPTEQHAQCEEPPRVMLRLWAMSSLQCLYPSRTAHKSLVVATLLVAVFFAFGFGFSVNIKDLESDLRIALIFACGVPLLLTSLYITPLKELLEDNNYKMPLMPFLPMLSMSLNAFLMTTMDPVTWYRFLVWLVLGLTVYFADGFRHSKLNQPQLAEEFDHS</sequence>